<organism evidence="2 3">
    <name type="scientific">Amycolatopsis arida</name>
    <dbReference type="NCBI Taxonomy" id="587909"/>
    <lineage>
        <taxon>Bacteria</taxon>
        <taxon>Bacillati</taxon>
        <taxon>Actinomycetota</taxon>
        <taxon>Actinomycetes</taxon>
        <taxon>Pseudonocardiales</taxon>
        <taxon>Pseudonocardiaceae</taxon>
        <taxon>Amycolatopsis</taxon>
    </lineage>
</organism>
<evidence type="ECO:0000256" key="1">
    <source>
        <dbReference type="SAM" id="Phobius"/>
    </source>
</evidence>
<proteinExistence type="predicted"/>
<keyword evidence="3" id="KW-1185">Reference proteome</keyword>
<feature type="transmembrane region" description="Helical" evidence="1">
    <location>
        <begin position="6"/>
        <end position="24"/>
    </location>
</feature>
<sequence>MLSADMTVTLVVATLVLGAGTFAFRFAGPLLRARFALSPKAERLMATSAVVLLAALVGTAALMEGAELAGIARPAGVAVGGVLAWRKAPFVVVVLAAAATAAGLRLLGVP</sequence>
<evidence type="ECO:0000313" key="3">
    <source>
        <dbReference type="Proteomes" id="UP000198727"/>
    </source>
</evidence>
<dbReference type="Pfam" id="PF05437">
    <property type="entry name" value="AzlD"/>
    <property type="match status" value="1"/>
</dbReference>
<keyword evidence="1" id="KW-0812">Transmembrane</keyword>
<feature type="transmembrane region" description="Helical" evidence="1">
    <location>
        <begin position="88"/>
        <end position="107"/>
    </location>
</feature>
<accession>A0A1I5Z5V1</accession>
<dbReference type="InterPro" id="IPR008407">
    <property type="entry name" value="Brnchd-chn_aa_trnsp_AzlD"/>
</dbReference>
<dbReference type="EMBL" id="FOWW01000008">
    <property type="protein sequence ID" value="SFQ51846.1"/>
    <property type="molecule type" value="Genomic_DNA"/>
</dbReference>
<dbReference type="Proteomes" id="UP000198727">
    <property type="component" value="Unassembled WGS sequence"/>
</dbReference>
<dbReference type="AlphaFoldDB" id="A0A1I5Z5V1"/>
<feature type="transmembrane region" description="Helical" evidence="1">
    <location>
        <begin position="44"/>
        <end position="63"/>
    </location>
</feature>
<dbReference type="STRING" id="587909.SAMN05421810_108256"/>
<keyword evidence="1" id="KW-0472">Membrane</keyword>
<name>A0A1I5Z5V1_9PSEU</name>
<evidence type="ECO:0000313" key="2">
    <source>
        <dbReference type="EMBL" id="SFQ51846.1"/>
    </source>
</evidence>
<reference evidence="3" key="1">
    <citation type="submission" date="2016-10" db="EMBL/GenBank/DDBJ databases">
        <authorList>
            <person name="Varghese N."/>
            <person name="Submissions S."/>
        </authorList>
    </citation>
    <scope>NUCLEOTIDE SEQUENCE [LARGE SCALE GENOMIC DNA]</scope>
    <source>
        <strain evidence="3">CGMCC 4.5579</strain>
    </source>
</reference>
<keyword evidence="1" id="KW-1133">Transmembrane helix</keyword>
<protein>
    <submittedName>
        <fullName evidence="2">Branched-chain amino acid transport protein (AzlD)</fullName>
    </submittedName>
</protein>
<gene>
    <name evidence="2" type="ORF">SAMN05421810_108256</name>
</gene>